<name>A0A0N4XC92_NIPBR</name>
<evidence type="ECO:0000313" key="3">
    <source>
        <dbReference type="WBParaSite" id="NBR_0000005401-mRNA-1"/>
    </source>
</evidence>
<dbReference type="STRING" id="27835.A0A0N4XC92"/>
<proteinExistence type="predicted"/>
<dbReference type="Proteomes" id="UP000271162">
    <property type="component" value="Unassembled WGS sequence"/>
</dbReference>
<reference evidence="1 2" key="2">
    <citation type="submission" date="2018-11" db="EMBL/GenBank/DDBJ databases">
        <authorList>
            <consortium name="Pathogen Informatics"/>
        </authorList>
    </citation>
    <scope>NUCLEOTIDE SEQUENCE [LARGE SCALE GENOMIC DNA]</scope>
</reference>
<evidence type="ECO:0000313" key="2">
    <source>
        <dbReference type="Proteomes" id="UP000271162"/>
    </source>
</evidence>
<organism evidence="3">
    <name type="scientific">Nippostrongylus brasiliensis</name>
    <name type="common">Rat hookworm</name>
    <dbReference type="NCBI Taxonomy" id="27835"/>
    <lineage>
        <taxon>Eukaryota</taxon>
        <taxon>Metazoa</taxon>
        <taxon>Ecdysozoa</taxon>
        <taxon>Nematoda</taxon>
        <taxon>Chromadorea</taxon>
        <taxon>Rhabditida</taxon>
        <taxon>Rhabditina</taxon>
        <taxon>Rhabditomorpha</taxon>
        <taxon>Strongyloidea</taxon>
        <taxon>Heligmosomidae</taxon>
        <taxon>Nippostrongylus</taxon>
    </lineage>
</organism>
<protein>
    <submittedName>
        <fullName evidence="3">Transmembrane protein</fullName>
    </submittedName>
</protein>
<dbReference type="EMBL" id="UYSL01000009">
    <property type="protein sequence ID" value="VDL61868.1"/>
    <property type="molecule type" value="Genomic_DNA"/>
</dbReference>
<sequence length="108" mass="12093">MDDWNFMWTATRTGFDPWVCDGSTNIWNDLNQLDQTMMTLMRPPYGIDNFVNICNGYANFYACLGPSNINACLGLIGLVGSKKPPQLAYAYQGLLADWRFKCGAGFFG</sequence>
<gene>
    <name evidence="1" type="ORF">NBR_LOCUS55</name>
</gene>
<accession>A0A0N4XC92</accession>
<evidence type="ECO:0000313" key="1">
    <source>
        <dbReference type="EMBL" id="VDL61868.1"/>
    </source>
</evidence>
<dbReference type="AlphaFoldDB" id="A0A0N4XC92"/>
<keyword evidence="2" id="KW-1185">Reference proteome</keyword>
<reference evidence="3" key="1">
    <citation type="submission" date="2017-02" db="UniProtKB">
        <authorList>
            <consortium name="WormBaseParasite"/>
        </authorList>
    </citation>
    <scope>IDENTIFICATION</scope>
</reference>
<dbReference type="WBParaSite" id="NBR_0000005401-mRNA-1">
    <property type="protein sequence ID" value="NBR_0000005401-mRNA-1"/>
    <property type="gene ID" value="NBR_0000005401"/>
</dbReference>